<keyword evidence="2" id="KW-1185">Reference proteome</keyword>
<organism evidence="1 2">
    <name type="scientific">Knipowitschia caucasica</name>
    <name type="common">Caucasian dwarf goby</name>
    <name type="synonym">Pomatoschistus caucasicus</name>
    <dbReference type="NCBI Taxonomy" id="637954"/>
    <lineage>
        <taxon>Eukaryota</taxon>
        <taxon>Metazoa</taxon>
        <taxon>Chordata</taxon>
        <taxon>Craniata</taxon>
        <taxon>Vertebrata</taxon>
        <taxon>Euteleostomi</taxon>
        <taxon>Actinopterygii</taxon>
        <taxon>Neopterygii</taxon>
        <taxon>Teleostei</taxon>
        <taxon>Neoteleostei</taxon>
        <taxon>Acanthomorphata</taxon>
        <taxon>Gobiaria</taxon>
        <taxon>Gobiiformes</taxon>
        <taxon>Gobioidei</taxon>
        <taxon>Gobiidae</taxon>
        <taxon>Gobiinae</taxon>
        <taxon>Knipowitschia</taxon>
    </lineage>
</organism>
<sequence length="91" mass="10448">MGPALPFSWTCPCVGVMGAGPGEAWVPLRWLVPRSDRLAGPRIGRREKMAWEKQSDPGRRWQLCYDLSARSWWMVGRSLPVFIFIFVLDEI</sequence>
<gene>
    <name evidence="1" type="ORF">KC01_LOCUS18383</name>
</gene>
<dbReference type="EMBL" id="OZ035840">
    <property type="protein sequence ID" value="CAL1588617.1"/>
    <property type="molecule type" value="Genomic_DNA"/>
</dbReference>
<dbReference type="Proteomes" id="UP001497482">
    <property type="component" value="Chromosome 18"/>
</dbReference>
<evidence type="ECO:0000313" key="1">
    <source>
        <dbReference type="EMBL" id="CAL1588617.1"/>
    </source>
</evidence>
<accession>A0AAV2KFD2</accession>
<evidence type="ECO:0000313" key="2">
    <source>
        <dbReference type="Proteomes" id="UP001497482"/>
    </source>
</evidence>
<reference evidence="1 2" key="1">
    <citation type="submission" date="2024-04" db="EMBL/GenBank/DDBJ databases">
        <authorList>
            <person name="Waldvogel A.-M."/>
            <person name="Schoenle A."/>
        </authorList>
    </citation>
    <scope>NUCLEOTIDE SEQUENCE [LARGE SCALE GENOMIC DNA]</scope>
</reference>
<name>A0AAV2KFD2_KNICA</name>
<dbReference type="AlphaFoldDB" id="A0AAV2KFD2"/>
<protein>
    <submittedName>
        <fullName evidence="1">Uncharacterized protein</fullName>
    </submittedName>
</protein>
<proteinExistence type="predicted"/>